<dbReference type="SUPFAM" id="SSF118310">
    <property type="entry name" value="AN1-like Zinc finger"/>
    <property type="match status" value="2"/>
</dbReference>
<reference evidence="8" key="1">
    <citation type="submission" date="2022-03" db="EMBL/GenBank/DDBJ databases">
        <title>A functionally conserved STORR gene fusion in Papaver species that diverged 16.8 million years ago.</title>
        <authorList>
            <person name="Catania T."/>
        </authorList>
    </citation>
    <scope>NUCLEOTIDE SEQUENCE</scope>
    <source>
        <strain evidence="8">S-191538</strain>
    </source>
</reference>
<keyword evidence="2" id="KW-0479">Metal-binding</keyword>
<dbReference type="PANTHER" id="PTHR14677">
    <property type="entry name" value="ARSENITE INDUCUBLE RNA ASSOCIATED PROTEIN AIP-1-RELATED"/>
    <property type="match status" value="1"/>
</dbReference>
<gene>
    <name evidence="8" type="ORF">MKW94_017638</name>
</gene>
<organism evidence="8 9">
    <name type="scientific">Papaver nudicaule</name>
    <name type="common">Iceland poppy</name>
    <dbReference type="NCBI Taxonomy" id="74823"/>
    <lineage>
        <taxon>Eukaryota</taxon>
        <taxon>Viridiplantae</taxon>
        <taxon>Streptophyta</taxon>
        <taxon>Embryophyta</taxon>
        <taxon>Tracheophyta</taxon>
        <taxon>Spermatophyta</taxon>
        <taxon>Magnoliopsida</taxon>
        <taxon>Ranunculales</taxon>
        <taxon>Papaveraceae</taxon>
        <taxon>Papaveroideae</taxon>
        <taxon>Papaver</taxon>
    </lineage>
</organism>
<name>A0AA41W0I5_PAPNU</name>
<comment type="caution">
    <text evidence="8">The sequence shown here is derived from an EMBL/GenBank/DDBJ whole genome shotgun (WGS) entry which is preliminary data.</text>
</comment>
<evidence type="ECO:0000313" key="8">
    <source>
        <dbReference type="EMBL" id="MCL7050816.1"/>
    </source>
</evidence>
<comment type="function">
    <text evidence="1">May be involved in environmental stress response.</text>
</comment>
<evidence type="ECO:0000256" key="5">
    <source>
        <dbReference type="PROSITE-ProRule" id="PRU00449"/>
    </source>
</evidence>
<sequence>MGGGTEAFPDLGGHCEFSGCNQLDFLPFDCNLCSKIFCVEHKSCKSHECPKTEQDNRRVVVCEKCSIALEVTNLGTEEEKQKIRLHENSRECDPSKKMKPKCPVKGCKKHLGTIANYSYVTCGRCQLKVCLGHRLPIDHDCSLKNPNSLLGLNQKRLAYFGRGDQLQAAALASRNPKDCSKKVSRPKSPPSSSSTVKAH</sequence>
<dbReference type="InterPro" id="IPR035896">
    <property type="entry name" value="AN1-like_Znf"/>
</dbReference>
<dbReference type="PANTHER" id="PTHR14677:SF20">
    <property type="entry name" value="ZINC FINGER AN1-TYPE CONTAINING 2A-RELATED"/>
    <property type="match status" value="1"/>
</dbReference>
<protein>
    <recommendedName>
        <fullName evidence="7">AN1-type domain-containing protein</fullName>
    </recommendedName>
</protein>
<dbReference type="InterPro" id="IPR000058">
    <property type="entry name" value="Znf_AN1"/>
</dbReference>
<evidence type="ECO:0000256" key="1">
    <source>
        <dbReference type="ARBA" id="ARBA00003732"/>
    </source>
</evidence>
<dbReference type="AlphaFoldDB" id="A0AA41W0I5"/>
<dbReference type="EMBL" id="JAJJMA010331991">
    <property type="protein sequence ID" value="MCL7050816.1"/>
    <property type="molecule type" value="Genomic_DNA"/>
</dbReference>
<feature type="region of interest" description="Disordered" evidence="6">
    <location>
        <begin position="171"/>
        <end position="199"/>
    </location>
</feature>
<keyword evidence="4" id="KW-0862">Zinc</keyword>
<evidence type="ECO:0000313" key="9">
    <source>
        <dbReference type="Proteomes" id="UP001177140"/>
    </source>
</evidence>
<dbReference type="Proteomes" id="UP001177140">
    <property type="component" value="Unassembled WGS sequence"/>
</dbReference>
<feature type="domain" description="AN1-type" evidence="7">
    <location>
        <begin position="96"/>
        <end position="149"/>
    </location>
</feature>
<accession>A0AA41W0I5</accession>
<keyword evidence="9" id="KW-1185">Reference proteome</keyword>
<evidence type="ECO:0000259" key="7">
    <source>
        <dbReference type="PROSITE" id="PS51039"/>
    </source>
</evidence>
<dbReference type="GO" id="GO:0005737">
    <property type="term" value="C:cytoplasm"/>
    <property type="evidence" value="ECO:0007669"/>
    <property type="project" value="TreeGrafter"/>
</dbReference>
<evidence type="ECO:0000256" key="6">
    <source>
        <dbReference type="SAM" id="MobiDB-lite"/>
    </source>
</evidence>
<dbReference type="GO" id="GO:0008270">
    <property type="term" value="F:zinc ion binding"/>
    <property type="evidence" value="ECO:0007669"/>
    <property type="project" value="UniProtKB-KW"/>
</dbReference>
<keyword evidence="3 5" id="KW-0863">Zinc-finger</keyword>
<feature type="compositionally biased region" description="Low complexity" evidence="6">
    <location>
        <begin position="190"/>
        <end position="199"/>
    </location>
</feature>
<dbReference type="Pfam" id="PF01428">
    <property type="entry name" value="zf-AN1"/>
    <property type="match status" value="2"/>
</dbReference>
<proteinExistence type="predicted"/>
<evidence type="ECO:0000256" key="2">
    <source>
        <dbReference type="ARBA" id="ARBA00022723"/>
    </source>
</evidence>
<evidence type="ECO:0000256" key="4">
    <source>
        <dbReference type="ARBA" id="ARBA00022833"/>
    </source>
</evidence>
<feature type="domain" description="AN1-type" evidence="7">
    <location>
        <begin position="9"/>
        <end position="57"/>
    </location>
</feature>
<dbReference type="SMART" id="SM00154">
    <property type="entry name" value="ZnF_AN1"/>
    <property type="match status" value="2"/>
</dbReference>
<dbReference type="Gene3D" id="4.10.1110.10">
    <property type="entry name" value="AN1-like Zinc finger"/>
    <property type="match status" value="2"/>
</dbReference>
<evidence type="ECO:0000256" key="3">
    <source>
        <dbReference type="ARBA" id="ARBA00022771"/>
    </source>
</evidence>
<dbReference type="PROSITE" id="PS51039">
    <property type="entry name" value="ZF_AN1"/>
    <property type="match status" value="2"/>
</dbReference>